<dbReference type="GO" id="GO:0004342">
    <property type="term" value="F:glucosamine-6-phosphate deaminase activity"/>
    <property type="evidence" value="ECO:0007669"/>
    <property type="project" value="UniProtKB-EC"/>
</dbReference>
<dbReference type="VEuPathDB" id="FungiDB:SCODWIG_03074"/>
<protein>
    <recommendedName>
        <fullName evidence="3">glucosamine-6-phosphate deaminase</fullName>
        <ecNumber evidence="3">3.5.99.6</ecNumber>
    </recommendedName>
</protein>
<dbReference type="InterPro" id="IPR004547">
    <property type="entry name" value="Glucosamine6P_isomerase"/>
</dbReference>
<dbReference type="GO" id="GO:0005975">
    <property type="term" value="P:carbohydrate metabolic process"/>
    <property type="evidence" value="ECO:0007669"/>
    <property type="project" value="InterPro"/>
</dbReference>
<dbReference type="PANTHER" id="PTHR11280:SF5">
    <property type="entry name" value="GLUCOSAMINE-6-PHOSPHATE ISOMERASE"/>
    <property type="match status" value="1"/>
</dbReference>
<dbReference type="PANTHER" id="PTHR11280">
    <property type="entry name" value="GLUCOSAMINE-6-PHOSPHATE ISOMERASE"/>
    <property type="match status" value="1"/>
</dbReference>
<dbReference type="GO" id="GO:0042802">
    <property type="term" value="F:identical protein binding"/>
    <property type="evidence" value="ECO:0007669"/>
    <property type="project" value="TreeGrafter"/>
</dbReference>
<keyword evidence="4" id="KW-0378">Hydrolase</keyword>
<dbReference type="Pfam" id="PF01182">
    <property type="entry name" value="Glucosamine_iso"/>
    <property type="match status" value="1"/>
</dbReference>
<dbReference type="AlphaFoldDB" id="A0A376B9F0"/>
<evidence type="ECO:0000259" key="5">
    <source>
        <dbReference type="Pfam" id="PF01182"/>
    </source>
</evidence>
<dbReference type="GO" id="GO:0006043">
    <property type="term" value="P:glucosamine catabolic process"/>
    <property type="evidence" value="ECO:0007669"/>
    <property type="project" value="TreeGrafter"/>
</dbReference>
<evidence type="ECO:0000256" key="2">
    <source>
        <dbReference type="ARBA" id="ARBA00005526"/>
    </source>
</evidence>
<reference evidence="7" key="1">
    <citation type="submission" date="2018-06" db="EMBL/GenBank/DDBJ databases">
        <authorList>
            <person name="Guldener U."/>
        </authorList>
    </citation>
    <scope>NUCLEOTIDE SEQUENCE [LARGE SCALE GENOMIC DNA]</scope>
    <source>
        <strain evidence="7">UTAD17</strain>
    </source>
</reference>
<dbReference type="EMBL" id="UFAJ01000647">
    <property type="protein sequence ID" value="SSD61313.1"/>
    <property type="molecule type" value="Genomic_DNA"/>
</dbReference>
<feature type="domain" description="Glucosamine/galactosamine-6-phosphate isomerase" evidence="5">
    <location>
        <begin position="7"/>
        <end position="162"/>
    </location>
</feature>
<keyword evidence="6" id="KW-0413">Isomerase</keyword>
<name>A0A376B9F0_9ASCO</name>
<evidence type="ECO:0000256" key="1">
    <source>
        <dbReference type="ARBA" id="ARBA00000644"/>
    </source>
</evidence>
<accession>A0A376B9F0</accession>
<comment type="catalytic activity">
    <reaction evidence="1">
        <text>alpha-D-glucosamine 6-phosphate + H2O = beta-D-fructose 6-phosphate + NH4(+)</text>
        <dbReference type="Rhea" id="RHEA:12172"/>
        <dbReference type="ChEBI" id="CHEBI:15377"/>
        <dbReference type="ChEBI" id="CHEBI:28938"/>
        <dbReference type="ChEBI" id="CHEBI:57634"/>
        <dbReference type="ChEBI" id="CHEBI:75989"/>
        <dbReference type="EC" id="3.5.99.6"/>
    </reaction>
</comment>
<dbReference type="InterPro" id="IPR037171">
    <property type="entry name" value="NagB/RpiA_transferase-like"/>
</dbReference>
<comment type="similarity">
    <text evidence="2">Belongs to the glucosamine/galactosamine-6-phosphate isomerase family.</text>
</comment>
<dbReference type="GO" id="GO:0006046">
    <property type="term" value="P:N-acetylglucosamine catabolic process"/>
    <property type="evidence" value="ECO:0007669"/>
    <property type="project" value="TreeGrafter"/>
</dbReference>
<keyword evidence="7" id="KW-1185">Reference proteome</keyword>
<dbReference type="GO" id="GO:0005737">
    <property type="term" value="C:cytoplasm"/>
    <property type="evidence" value="ECO:0007669"/>
    <property type="project" value="TreeGrafter"/>
</dbReference>
<dbReference type="Proteomes" id="UP000262825">
    <property type="component" value="Unassembled WGS sequence"/>
</dbReference>
<organism evidence="6 7">
    <name type="scientific">Saccharomycodes ludwigii</name>
    <dbReference type="NCBI Taxonomy" id="36035"/>
    <lineage>
        <taxon>Eukaryota</taxon>
        <taxon>Fungi</taxon>
        <taxon>Dikarya</taxon>
        <taxon>Ascomycota</taxon>
        <taxon>Saccharomycotina</taxon>
        <taxon>Saccharomycetes</taxon>
        <taxon>Saccharomycodales</taxon>
        <taxon>Saccharomycodaceae</taxon>
        <taxon>Saccharomycodes</taxon>
    </lineage>
</organism>
<gene>
    <name evidence="6" type="ORF">SCODWIG_03074</name>
</gene>
<evidence type="ECO:0000256" key="3">
    <source>
        <dbReference type="ARBA" id="ARBA00012680"/>
    </source>
</evidence>
<dbReference type="Gene3D" id="3.40.50.1360">
    <property type="match status" value="1"/>
</dbReference>
<evidence type="ECO:0000313" key="6">
    <source>
        <dbReference type="EMBL" id="SSD61313.1"/>
    </source>
</evidence>
<sequence>MDEYCGLSPSDEQSYHHFMHTKFFDHVDIKPENIHILNGLSKNRAEECANYEKMIAKYGPFQIFMGGIGKEGHIAFNESGSSRNSKTREIQLAQSTIEANSRFFNNDISKVPKSALTVGISTILDNSKEVIILAFGTSKADVVSKTINDNIDSKTPSTFLREHPNVTLVVDKSSALLLHKK</sequence>
<dbReference type="EC" id="3.5.99.6" evidence="3"/>
<dbReference type="InterPro" id="IPR006148">
    <property type="entry name" value="Glc/Gal-6P_isomerase"/>
</dbReference>
<dbReference type="GO" id="GO:0019262">
    <property type="term" value="P:N-acetylneuraminate catabolic process"/>
    <property type="evidence" value="ECO:0007669"/>
    <property type="project" value="TreeGrafter"/>
</dbReference>
<dbReference type="GO" id="GO:0016853">
    <property type="term" value="F:isomerase activity"/>
    <property type="evidence" value="ECO:0007669"/>
    <property type="project" value="UniProtKB-KW"/>
</dbReference>
<dbReference type="SUPFAM" id="SSF100950">
    <property type="entry name" value="NagB/RpiA/CoA transferase-like"/>
    <property type="match status" value="1"/>
</dbReference>
<evidence type="ECO:0000313" key="7">
    <source>
        <dbReference type="Proteomes" id="UP000262825"/>
    </source>
</evidence>
<proteinExistence type="inferred from homology"/>
<dbReference type="CDD" id="cd01399">
    <property type="entry name" value="GlcN6P_deaminase"/>
    <property type="match status" value="1"/>
</dbReference>
<evidence type="ECO:0000256" key="4">
    <source>
        <dbReference type="ARBA" id="ARBA00022801"/>
    </source>
</evidence>